<accession>A0A8C7GXW7</accession>
<dbReference type="AlphaFoldDB" id="A0A8C7GXW7"/>
<sequence>MESRESELKGLGADFVFGFVQSVDGERDPRNLLLAFHIARKIVHEGYDLGKFTEELFEVTSCYFPIDFSPPANDPHGITQEELVLALRVVLTGTPRFAEFLLPLIIEKLDSDVQSAKLDSLQTLTACASVYEHKDLAQFLPGLWASLRREVFQTASERVESAGLAAVGTLTACLSRSVLNSDSEDSLNVFLELVLKDCQHHLCEPDLKLVWPSAKLLQATSTASYRASHRVAAAVLPSLIEQYNSRTQVSHTIQLGRSIIINVGVRLTFLTVGHDLINSDNDVISLPTGTGAFSLEEVISVCHSLQKIAEQAQDTEETGGVFHDVIPRLLGLALQAALQGENIPTNSLLAGQTASRAVSLFLDGDVSFLPENTIPAQIQLLKVRFQCDSRSQSQMVCLLMGCVCWLPRTVEVPQMDRLLLELLELSCTCDHPLSYTSAAKCYAGLVNKSPAGETLKRISTELDSASSPVRTQAFTLLLWVSKALLLRYHPLSTTLTDKLFSLLSDPELGWLAADGFSLLMSDSPDVLNRGSHADVRIMYRQRFFTENSAKLVEGFNAAVQEKKSGYLKALSHIVNNLPRQVQLTELPALLPLLLEALSCPDQGVQVSTLSCLQPVLLDPPSALITQLEVCLTSSSQKVRIASLRCIHALSRFPEHEVRLWPALVLRALAAPLDDHKRVVRSEAAVARNEWFLLGSPGGR</sequence>
<evidence type="ECO:0000256" key="7">
    <source>
        <dbReference type="ARBA" id="ARBA00023204"/>
    </source>
</evidence>
<comment type="similarity">
    <text evidence="3 10">Belongs to the MET18/MMS19 family.</text>
</comment>
<dbReference type="GO" id="GO:0097361">
    <property type="term" value="C:cytosolic [4Fe-4S] assembly targeting complex"/>
    <property type="evidence" value="ECO:0007669"/>
    <property type="project" value="UniProtKB-UniRule"/>
</dbReference>
<evidence type="ECO:0000256" key="9">
    <source>
        <dbReference type="ARBA" id="ARBA00023242"/>
    </source>
</evidence>
<dbReference type="Ensembl" id="ENSOKIT00005052806.1">
    <property type="protein sequence ID" value="ENSOKIP00005050004.1"/>
    <property type="gene ID" value="ENSOKIG00005020259.1"/>
</dbReference>
<dbReference type="GeneTree" id="ENSGT00390000015583"/>
<name>A0A8C7GXW7_ONCKI</name>
<evidence type="ECO:0000259" key="12">
    <source>
        <dbReference type="Pfam" id="PF14500"/>
    </source>
</evidence>
<keyword evidence="5" id="KW-0677">Repeat</keyword>
<evidence type="ECO:0000259" key="11">
    <source>
        <dbReference type="Pfam" id="PF12460"/>
    </source>
</evidence>
<dbReference type="InterPro" id="IPR016024">
    <property type="entry name" value="ARM-type_fold"/>
</dbReference>
<keyword evidence="8 10" id="KW-0206">Cytoskeleton</keyword>
<keyword evidence="6 10" id="KW-0227">DNA damage</keyword>
<reference evidence="13" key="1">
    <citation type="submission" date="2025-08" db="UniProtKB">
        <authorList>
            <consortium name="Ensembl"/>
        </authorList>
    </citation>
    <scope>IDENTIFICATION</scope>
</reference>
<evidence type="ECO:0000256" key="5">
    <source>
        <dbReference type="ARBA" id="ARBA00022737"/>
    </source>
</evidence>
<evidence type="ECO:0000256" key="6">
    <source>
        <dbReference type="ARBA" id="ARBA00022763"/>
    </source>
</evidence>
<dbReference type="Pfam" id="PF14500">
    <property type="entry name" value="MMS19_N"/>
    <property type="match status" value="1"/>
</dbReference>
<keyword evidence="4 10" id="KW-0963">Cytoplasm</keyword>
<feature type="domain" description="MMS19 C-terminal" evidence="11">
    <location>
        <begin position="298"/>
        <end position="649"/>
    </location>
</feature>
<dbReference type="SUPFAM" id="SSF48371">
    <property type="entry name" value="ARM repeat"/>
    <property type="match status" value="1"/>
</dbReference>
<proteinExistence type="inferred from homology"/>
<dbReference type="InterPro" id="IPR039920">
    <property type="entry name" value="MMS19"/>
</dbReference>
<dbReference type="GO" id="GO:0006281">
    <property type="term" value="P:DNA repair"/>
    <property type="evidence" value="ECO:0007669"/>
    <property type="project" value="UniProtKB-UniRule"/>
</dbReference>
<dbReference type="InterPro" id="IPR029240">
    <property type="entry name" value="MMS19_N"/>
</dbReference>
<evidence type="ECO:0000256" key="1">
    <source>
        <dbReference type="ARBA" id="ARBA00004123"/>
    </source>
</evidence>
<dbReference type="InterPro" id="IPR011989">
    <property type="entry name" value="ARM-like"/>
</dbReference>
<reference evidence="13" key="2">
    <citation type="submission" date="2025-09" db="UniProtKB">
        <authorList>
            <consortium name="Ensembl"/>
        </authorList>
    </citation>
    <scope>IDENTIFICATION</scope>
</reference>
<dbReference type="FunFam" id="1.25.10.10:FF:000114">
    <property type="entry name" value="MMS19 nucleotide excision repair protein homolog isoform X2"/>
    <property type="match status" value="1"/>
</dbReference>
<dbReference type="PANTHER" id="PTHR12891:SF0">
    <property type="entry name" value="MMS19 NUCLEOTIDE EXCISION REPAIR PROTEIN HOMOLOG"/>
    <property type="match status" value="1"/>
</dbReference>
<dbReference type="GO" id="GO:0016226">
    <property type="term" value="P:iron-sulfur cluster assembly"/>
    <property type="evidence" value="ECO:0007669"/>
    <property type="project" value="UniProtKB-UniRule"/>
</dbReference>
<comment type="subcellular location">
    <subcellularLocation>
        <location evidence="2 10">Cytoplasm</location>
        <location evidence="2 10">Cytoskeleton</location>
        <location evidence="2 10">Spindle</location>
    </subcellularLocation>
    <subcellularLocation>
        <location evidence="1 10">Nucleus</location>
    </subcellularLocation>
</comment>
<evidence type="ECO:0000256" key="2">
    <source>
        <dbReference type="ARBA" id="ARBA00004186"/>
    </source>
</evidence>
<comment type="subunit">
    <text evidence="10">Component of the CIA complex.</text>
</comment>
<evidence type="ECO:0000313" key="13">
    <source>
        <dbReference type="Ensembl" id="ENSOKIP00005050004.1"/>
    </source>
</evidence>
<evidence type="ECO:0000256" key="10">
    <source>
        <dbReference type="RuleBase" id="RU367072"/>
    </source>
</evidence>
<dbReference type="GO" id="GO:0051604">
    <property type="term" value="P:protein maturation"/>
    <property type="evidence" value="ECO:0007669"/>
    <property type="project" value="UniProtKB-UniRule"/>
</dbReference>
<dbReference type="Proteomes" id="UP000694557">
    <property type="component" value="Unassembled WGS sequence"/>
</dbReference>
<organism evidence="13 14">
    <name type="scientific">Oncorhynchus kisutch</name>
    <name type="common">Coho salmon</name>
    <name type="synonym">Salmo kisutch</name>
    <dbReference type="NCBI Taxonomy" id="8019"/>
    <lineage>
        <taxon>Eukaryota</taxon>
        <taxon>Metazoa</taxon>
        <taxon>Chordata</taxon>
        <taxon>Craniata</taxon>
        <taxon>Vertebrata</taxon>
        <taxon>Euteleostomi</taxon>
        <taxon>Actinopterygii</taxon>
        <taxon>Neopterygii</taxon>
        <taxon>Teleostei</taxon>
        <taxon>Protacanthopterygii</taxon>
        <taxon>Salmoniformes</taxon>
        <taxon>Salmonidae</taxon>
        <taxon>Salmoninae</taxon>
        <taxon>Oncorhynchus</taxon>
    </lineage>
</organism>
<feature type="domain" description="MMS19 N-terminal" evidence="12">
    <location>
        <begin position="2"/>
        <end position="153"/>
    </location>
</feature>
<dbReference type="Pfam" id="PF12460">
    <property type="entry name" value="MMS19_C"/>
    <property type="match status" value="1"/>
</dbReference>
<dbReference type="InterPro" id="IPR024687">
    <property type="entry name" value="MMS19_C"/>
</dbReference>
<protein>
    <recommendedName>
        <fullName evidence="10">MMS19 nucleotide excision repair protein</fullName>
    </recommendedName>
</protein>
<comment type="function">
    <text evidence="10">Key component of the cytosolic iron-sulfur protein assembly (CIA) complex, a multiprotein complex that mediates the incorporation of iron-sulfur cluster into apoproteins specifically involved in DNA metabolism and genomic integrity. In the CIA complex, MMS19 acts as an adapter between early-acting CIA components and a subset of cellular target iron-sulfur proteins.</text>
</comment>
<evidence type="ECO:0000256" key="4">
    <source>
        <dbReference type="ARBA" id="ARBA00022490"/>
    </source>
</evidence>
<keyword evidence="7 10" id="KW-0234">DNA repair</keyword>
<keyword evidence="14" id="KW-1185">Reference proteome</keyword>
<keyword evidence="9 10" id="KW-0539">Nucleus</keyword>
<dbReference type="GO" id="GO:0005634">
    <property type="term" value="C:nucleus"/>
    <property type="evidence" value="ECO:0007669"/>
    <property type="project" value="UniProtKB-SubCell"/>
</dbReference>
<dbReference type="Gene3D" id="1.25.10.10">
    <property type="entry name" value="Leucine-rich Repeat Variant"/>
    <property type="match status" value="1"/>
</dbReference>
<dbReference type="PANTHER" id="PTHR12891">
    <property type="entry name" value="DNA REPAIR/TRANSCRIPTION PROTEIN MET18/MMS19"/>
    <property type="match status" value="1"/>
</dbReference>
<evidence type="ECO:0000313" key="14">
    <source>
        <dbReference type="Proteomes" id="UP000694557"/>
    </source>
</evidence>
<gene>
    <name evidence="13" type="primary">MMS19</name>
    <name evidence="13" type="synonym">LOC109870417</name>
</gene>
<dbReference type="GO" id="GO:0071817">
    <property type="term" value="C:MMXD complex"/>
    <property type="evidence" value="ECO:0007669"/>
    <property type="project" value="TreeGrafter"/>
</dbReference>
<evidence type="ECO:0000256" key="8">
    <source>
        <dbReference type="ARBA" id="ARBA00023212"/>
    </source>
</evidence>
<evidence type="ECO:0000256" key="3">
    <source>
        <dbReference type="ARBA" id="ARBA00009340"/>
    </source>
</evidence>